<dbReference type="PROSITE" id="PS50215">
    <property type="entry name" value="ADAM_MEPRO"/>
    <property type="match status" value="1"/>
</dbReference>
<accession>A0ABR4I9T4</accession>
<keyword evidence="2" id="KW-0472">Membrane</keyword>
<dbReference type="Gene3D" id="4.10.70.10">
    <property type="entry name" value="Disintegrin domain"/>
    <property type="match status" value="1"/>
</dbReference>
<feature type="binding site" evidence="1">
    <location>
        <position position="373"/>
    </location>
    <ligand>
        <name>Zn(2+)</name>
        <dbReference type="ChEBI" id="CHEBI:29105"/>
        <note>catalytic</note>
    </ligand>
</feature>
<evidence type="ECO:0000256" key="1">
    <source>
        <dbReference type="PROSITE-ProRule" id="PRU00276"/>
    </source>
</evidence>
<dbReference type="PANTHER" id="PTHR11905:SF222">
    <property type="entry name" value="ADAM FAMILY OF METALLOPROTEASE ADM-A (AFU_ORTHOLOGUE AFUA_6G14420)"/>
    <property type="match status" value="1"/>
</dbReference>
<comment type="caution">
    <text evidence="1">Lacks conserved residue(s) required for the propagation of feature annotation.</text>
</comment>
<evidence type="ECO:0000313" key="5">
    <source>
        <dbReference type="EMBL" id="KAL2824494.1"/>
    </source>
</evidence>
<feature type="active site" evidence="1">
    <location>
        <position position="374"/>
    </location>
</feature>
<evidence type="ECO:0000259" key="4">
    <source>
        <dbReference type="PROSITE" id="PS50215"/>
    </source>
</evidence>
<feature type="chain" id="PRO_5045202209" evidence="3">
    <location>
        <begin position="18"/>
        <end position="554"/>
    </location>
</feature>
<dbReference type="Proteomes" id="UP001610335">
    <property type="component" value="Unassembled WGS sequence"/>
</dbReference>
<dbReference type="Gene3D" id="3.40.390.10">
    <property type="entry name" value="Collagenase (Catalytic Domain)"/>
    <property type="match status" value="1"/>
</dbReference>
<comment type="caution">
    <text evidence="5">The sequence shown here is derived from an EMBL/GenBank/DDBJ whole genome shotgun (WGS) entry which is preliminary data.</text>
</comment>
<name>A0ABR4I9T4_9EURO</name>
<keyword evidence="2" id="KW-0812">Transmembrane</keyword>
<feature type="binding site" evidence="1">
    <location>
        <position position="377"/>
    </location>
    <ligand>
        <name>Zn(2+)</name>
        <dbReference type="ChEBI" id="CHEBI:29105"/>
        <note>catalytic</note>
    </ligand>
</feature>
<proteinExistence type="predicted"/>
<dbReference type="SUPFAM" id="SSF55486">
    <property type="entry name" value="Metalloproteases ('zincins'), catalytic domain"/>
    <property type="match status" value="1"/>
</dbReference>
<keyword evidence="3" id="KW-0732">Signal</keyword>
<reference evidence="5 6" key="1">
    <citation type="submission" date="2024-07" db="EMBL/GenBank/DDBJ databases">
        <title>Section-level genome sequencing and comparative genomics of Aspergillus sections Usti and Cavernicolus.</title>
        <authorList>
            <consortium name="Lawrence Berkeley National Laboratory"/>
            <person name="Nybo J.L."/>
            <person name="Vesth T.C."/>
            <person name="Theobald S."/>
            <person name="Frisvad J.C."/>
            <person name="Larsen T.O."/>
            <person name="Kjaerboelling I."/>
            <person name="Rothschild-Mancinelli K."/>
            <person name="Lyhne E.K."/>
            <person name="Kogle M.E."/>
            <person name="Barry K."/>
            <person name="Clum A."/>
            <person name="Na H."/>
            <person name="Ledsgaard L."/>
            <person name="Lin J."/>
            <person name="Lipzen A."/>
            <person name="Kuo A."/>
            <person name="Riley R."/>
            <person name="Mondo S."/>
            <person name="LaButti K."/>
            <person name="Haridas S."/>
            <person name="Pangalinan J."/>
            <person name="Salamov A.A."/>
            <person name="Simmons B.A."/>
            <person name="Magnuson J.K."/>
            <person name="Chen J."/>
            <person name="Drula E."/>
            <person name="Henrissat B."/>
            <person name="Wiebenga A."/>
            <person name="Lubbers R.J."/>
            <person name="Gomes A.C."/>
            <person name="Makela M.R."/>
            <person name="Stajich J."/>
            <person name="Grigoriev I.V."/>
            <person name="Mortensen U.H."/>
            <person name="De vries R.P."/>
            <person name="Baker S.E."/>
            <person name="Andersen M.R."/>
        </authorList>
    </citation>
    <scope>NUCLEOTIDE SEQUENCE [LARGE SCALE GENOMIC DNA]</scope>
    <source>
        <strain evidence="5 6">CBS 600.67</strain>
    </source>
</reference>
<dbReference type="InterPro" id="IPR036436">
    <property type="entry name" value="Disintegrin_dom_sf"/>
</dbReference>
<feature type="transmembrane region" description="Helical" evidence="2">
    <location>
        <begin position="527"/>
        <end position="552"/>
    </location>
</feature>
<gene>
    <name evidence="5" type="ORF">BDW59DRAFT_85424</name>
</gene>
<dbReference type="InterPro" id="IPR001590">
    <property type="entry name" value="Peptidase_M12B"/>
</dbReference>
<dbReference type="PANTHER" id="PTHR11905">
    <property type="entry name" value="ADAM A DISINTEGRIN AND METALLOPROTEASE DOMAIN"/>
    <property type="match status" value="1"/>
</dbReference>
<keyword evidence="1" id="KW-0862">Zinc</keyword>
<sequence>MRNLYEFVAFLAHYALAAPAAGLFDGAPFQLSIPVINTPSHIIAGRSQFNITAGIDGRDQQVAFVLEPNRDLIAQGIRIRYLDSSRNSEDAGSNTNLPYHITKGAVWTKLPGQPWDDVGWARLIITRAGTNPLFEGTFTLLSEQYEIRPQSQNGDSGSSEKEQLSVYPISAANSTDISPEELGLHKAGCMTTMRPGLNKRQTWFNDYNTTDSNGGSSGCSATRQIAYIGVAIDCSHRAVFDSDDDVKRNIISVVNTASVVFENSFNVALALRDVMISNTDCSSNASTTDQWDVPCSSGDLNWRLNQFTAWRATVEDDNAYWTLMTGCAPAVGEIGVSWVGEVCKSGEGYEGLGSGIGANIVGHSNTEWQVFAHESAHMFGAIHDCDSDACASNLDSSWECCPMSSSTCDAEEYLMDPTAGKGMTRFSPCTIGSVCSKIGHGDVNTQCLVSGEDVDELEEEVNLPDGQCGNGVVEDGEACDCGRESCDESEARCCDMTTCQWRDEGRCALSEEDDGGFSSWLREHKPLFIGLCAGIGGSLLLLVALLIFFFIYRK</sequence>
<protein>
    <submittedName>
        <fullName evidence="5">Metallo-peptidase family M12-domain-containing protein</fullName>
    </submittedName>
</protein>
<feature type="binding site" evidence="1">
    <location>
        <position position="383"/>
    </location>
    <ligand>
        <name>Zn(2+)</name>
        <dbReference type="ChEBI" id="CHEBI:29105"/>
        <note>catalytic</note>
    </ligand>
</feature>
<dbReference type="EMBL" id="JBFXLS010000043">
    <property type="protein sequence ID" value="KAL2824494.1"/>
    <property type="molecule type" value="Genomic_DNA"/>
</dbReference>
<keyword evidence="6" id="KW-1185">Reference proteome</keyword>
<dbReference type="InterPro" id="IPR024079">
    <property type="entry name" value="MetalloPept_cat_dom_sf"/>
</dbReference>
<evidence type="ECO:0000256" key="2">
    <source>
        <dbReference type="SAM" id="Phobius"/>
    </source>
</evidence>
<dbReference type="Pfam" id="PF13688">
    <property type="entry name" value="Reprolysin_5"/>
    <property type="match status" value="1"/>
</dbReference>
<evidence type="ECO:0000256" key="3">
    <source>
        <dbReference type="SAM" id="SignalP"/>
    </source>
</evidence>
<organism evidence="5 6">
    <name type="scientific">Aspergillus cavernicola</name>
    <dbReference type="NCBI Taxonomy" id="176166"/>
    <lineage>
        <taxon>Eukaryota</taxon>
        <taxon>Fungi</taxon>
        <taxon>Dikarya</taxon>
        <taxon>Ascomycota</taxon>
        <taxon>Pezizomycotina</taxon>
        <taxon>Eurotiomycetes</taxon>
        <taxon>Eurotiomycetidae</taxon>
        <taxon>Eurotiales</taxon>
        <taxon>Aspergillaceae</taxon>
        <taxon>Aspergillus</taxon>
        <taxon>Aspergillus subgen. Nidulantes</taxon>
    </lineage>
</organism>
<evidence type="ECO:0000313" key="6">
    <source>
        <dbReference type="Proteomes" id="UP001610335"/>
    </source>
</evidence>
<keyword evidence="2" id="KW-1133">Transmembrane helix</keyword>
<keyword evidence="1" id="KW-0479">Metal-binding</keyword>
<feature type="domain" description="Peptidase M12B" evidence="4">
    <location>
        <begin position="224"/>
        <end position="431"/>
    </location>
</feature>
<feature type="signal peptide" evidence="3">
    <location>
        <begin position="1"/>
        <end position="17"/>
    </location>
</feature>